<keyword evidence="1" id="KW-0233">DNA recombination</keyword>
<sequence>MILKEAMMADAFSLPLESLPDWLEIENVDRDDLVLSQVLQEVEEDMSLANASETIEENIRLSQIHPNMEPFYNMSVSQAVDYYHLGTFELGDFLLTDFKDEDVEPVRFTAPVLDEDVEPVRFTAPVSDEDIEKLISSQTKRIQSGPRCIATHFQKYLEALGNDGIFYRKPLEGNSEQTVRYGKQAVGINKLDLFMKEICQKGGIQGNFSNHSGKRTCATQLYQAGIEEQEIMGRTGHRSNAVRTYKTSNETIQKKVSHVLNPPRDATETAEGSFFEENSSDEPTTENTSVLATPPMKRQRTTPEILKDVTNTKGVVQFSNCNFNFH</sequence>
<keyword evidence="4" id="KW-1185">Reference proteome</keyword>
<dbReference type="GO" id="GO:0006310">
    <property type="term" value="P:DNA recombination"/>
    <property type="evidence" value="ECO:0007669"/>
    <property type="project" value="UniProtKB-KW"/>
</dbReference>
<comment type="caution">
    <text evidence="3">The sequence shown here is derived from an EMBL/GenBank/DDBJ whole genome shotgun (WGS) entry which is preliminary data.</text>
</comment>
<evidence type="ECO:0000313" key="4">
    <source>
        <dbReference type="Proteomes" id="UP000683360"/>
    </source>
</evidence>
<name>A0A8S3RGM7_MYTED</name>
<dbReference type="GO" id="GO:0015074">
    <property type="term" value="P:DNA integration"/>
    <property type="evidence" value="ECO:0007669"/>
    <property type="project" value="InterPro"/>
</dbReference>
<protein>
    <recommendedName>
        <fullName evidence="5">Tyr recombinase domain-containing protein</fullName>
    </recommendedName>
</protein>
<proteinExistence type="predicted"/>
<evidence type="ECO:0000256" key="2">
    <source>
        <dbReference type="SAM" id="MobiDB-lite"/>
    </source>
</evidence>
<feature type="region of interest" description="Disordered" evidence="2">
    <location>
        <begin position="261"/>
        <end position="297"/>
    </location>
</feature>
<reference evidence="3" key="1">
    <citation type="submission" date="2021-03" db="EMBL/GenBank/DDBJ databases">
        <authorList>
            <person name="Bekaert M."/>
        </authorList>
    </citation>
    <scope>NUCLEOTIDE SEQUENCE</scope>
</reference>
<dbReference type="GO" id="GO:0003677">
    <property type="term" value="F:DNA binding"/>
    <property type="evidence" value="ECO:0007669"/>
    <property type="project" value="InterPro"/>
</dbReference>
<dbReference type="EMBL" id="CAJPWZ010001034">
    <property type="protein sequence ID" value="CAG2205916.1"/>
    <property type="molecule type" value="Genomic_DNA"/>
</dbReference>
<evidence type="ECO:0000313" key="3">
    <source>
        <dbReference type="EMBL" id="CAG2205916.1"/>
    </source>
</evidence>
<dbReference type="OrthoDB" id="6770425at2759"/>
<organism evidence="3 4">
    <name type="scientific">Mytilus edulis</name>
    <name type="common">Blue mussel</name>
    <dbReference type="NCBI Taxonomy" id="6550"/>
    <lineage>
        <taxon>Eukaryota</taxon>
        <taxon>Metazoa</taxon>
        <taxon>Spiralia</taxon>
        <taxon>Lophotrochozoa</taxon>
        <taxon>Mollusca</taxon>
        <taxon>Bivalvia</taxon>
        <taxon>Autobranchia</taxon>
        <taxon>Pteriomorphia</taxon>
        <taxon>Mytilida</taxon>
        <taxon>Mytiloidea</taxon>
        <taxon>Mytilidae</taxon>
        <taxon>Mytilinae</taxon>
        <taxon>Mytilus</taxon>
    </lineage>
</organism>
<dbReference type="InterPro" id="IPR013762">
    <property type="entry name" value="Integrase-like_cat_sf"/>
</dbReference>
<gene>
    <name evidence="3" type="ORF">MEDL_20280</name>
</gene>
<accession>A0A8S3RGM7</accession>
<dbReference type="Gene3D" id="1.10.443.10">
    <property type="entry name" value="Intergrase catalytic core"/>
    <property type="match status" value="1"/>
</dbReference>
<evidence type="ECO:0000256" key="1">
    <source>
        <dbReference type="ARBA" id="ARBA00023172"/>
    </source>
</evidence>
<dbReference type="Proteomes" id="UP000683360">
    <property type="component" value="Unassembled WGS sequence"/>
</dbReference>
<dbReference type="InterPro" id="IPR011010">
    <property type="entry name" value="DNA_brk_join_enz"/>
</dbReference>
<dbReference type="AlphaFoldDB" id="A0A8S3RGM7"/>
<evidence type="ECO:0008006" key="5">
    <source>
        <dbReference type="Google" id="ProtNLM"/>
    </source>
</evidence>
<dbReference type="SUPFAM" id="SSF56349">
    <property type="entry name" value="DNA breaking-rejoining enzymes"/>
    <property type="match status" value="1"/>
</dbReference>